<reference evidence="2 3" key="1">
    <citation type="submission" date="2024-06" db="EMBL/GenBank/DDBJ databases">
        <authorList>
            <person name="Kraege A."/>
            <person name="Thomma B."/>
        </authorList>
    </citation>
    <scope>NUCLEOTIDE SEQUENCE [LARGE SCALE GENOMIC DNA]</scope>
</reference>
<feature type="compositionally biased region" description="Low complexity" evidence="1">
    <location>
        <begin position="753"/>
        <end position="766"/>
    </location>
</feature>
<feature type="compositionally biased region" description="Polar residues" evidence="1">
    <location>
        <begin position="830"/>
        <end position="848"/>
    </location>
</feature>
<feature type="compositionally biased region" description="Gly residues" evidence="1">
    <location>
        <begin position="767"/>
        <end position="777"/>
    </location>
</feature>
<organism evidence="2 3">
    <name type="scientific">Coccomyxa viridis</name>
    <dbReference type="NCBI Taxonomy" id="1274662"/>
    <lineage>
        <taxon>Eukaryota</taxon>
        <taxon>Viridiplantae</taxon>
        <taxon>Chlorophyta</taxon>
        <taxon>core chlorophytes</taxon>
        <taxon>Trebouxiophyceae</taxon>
        <taxon>Trebouxiophyceae incertae sedis</taxon>
        <taxon>Coccomyxaceae</taxon>
        <taxon>Coccomyxa</taxon>
    </lineage>
</organism>
<feature type="region of interest" description="Disordered" evidence="1">
    <location>
        <begin position="745"/>
        <end position="810"/>
    </location>
</feature>
<sequence length="872" mass="87615">MSGVKKLMHKIKEKMESVGDGHSQDKDSHMAKDTWPGVDQTGTGTTGTAQTGTQGVGKQTTVPSASHPASIPGHGTEKVTDASRLVDAGSSFHPNTMVPGSTLSSGTTPKVMTGEHKVGTGDALGKSPVYSPLGSGAHESVASAKPDVTDVGTGMGMGSATMAPGGHGTKGQQAFTGTLPSVGGASYKEPKLHTSDTDPVSSKTGAGAPNPMTHTKDIDYTPNLTTKPPPSSGFTTGTGTGTGLGSGFDSKPGSHIDELKDAKAKAGSGVNRSPDLTGDLGTLGTPALGSTTHTYEPKTTAPMSGSTLTGSIGNSHMDELKDAKAKAGSAVNRSPNLTGDVSELGKPTQEAQGTPKPLVGGISPPITSSSKDTLPKAGNKDFTSALDKIADDKAAGAAAGAGAGGGLLAAAADYVHHGARTVADTAHGYTHEGDRSLPEDIKATGQSAVDQVRGATQPYADAAADKTQAAKDSLTSSQGTTGTKGISGPGSVSGKRVTTPADDKSYVQQAKEGLAAAAAVTADKASQAYQVVADKAYETGIPQKLGEHANTARDTAAAKYNELTDQAQRHGAAARDVGADRLATAKAQAQDYAQSAQQKAAEHLERVRNATPEDVNRSGLGRMAGGIALLWLASYAIGIPFKYGLAGALLAISAVLFAEWDQGNRARRARVHGGPMHSGTMDTKGGVADDVPHYGSTGGIDAKTGAAPYSGTTGGIDAKTGGAPSSIHETSIADVSNRAKQNFPVDPISTNIGSAGPASHSSHGAVSYGGTGLGSDSGAGPTVSTGGLGQSAGAKASAPGKPSGPDALESSFYRSTEPVYVPPVGGAAMAQTTRGAATGASFDSTYHTTEPAHKREQLQPTALEKARYTTEE</sequence>
<gene>
    <name evidence="2" type="primary">g5319</name>
    <name evidence="2" type="ORF">VP750_LOCUS4549</name>
</gene>
<accession>A0ABP1FSJ3</accession>
<feature type="region of interest" description="Disordered" evidence="1">
    <location>
        <begin position="134"/>
        <end position="305"/>
    </location>
</feature>
<feature type="compositionally biased region" description="Basic and acidic residues" evidence="1">
    <location>
        <begin position="15"/>
        <end position="32"/>
    </location>
</feature>
<feature type="compositionally biased region" description="Gly residues" evidence="1">
    <location>
        <begin position="236"/>
        <end position="246"/>
    </location>
</feature>
<feature type="compositionally biased region" description="Low complexity" evidence="1">
    <location>
        <begin position="37"/>
        <end position="62"/>
    </location>
</feature>
<feature type="region of interest" description="Disordered" evidence="1">
    <location>
        <begin position="15"/>
        <end position="78"/>
    </location>
</feature>
<feature type="compositionally biased region" description="Low complexity" evidence="1">
    <location>
        <begin position="461"/>
        <end position="472"/>
    </location>
</feature>
<comment type="caution">
    <text evidence="2">The sequence shown here is derived from an EMBL/GenBank/DDBJ whole genome shotgun (WGS) entry which is preliminary data.</text>
</comment>
<feature type="region of interest" description="Disordered" evidence="1">
    <location>
        <begin position="461"/>
        <end position="500"/>
    </location>
</feature>
<evidence type="ECO:0000313" key="3">
    <source>
        <dbReference type="Proteomes" id="UP001497392"/>
    </source>
</evidence>
<feature type="region of interest" description="Disordered" evidence="1">
    <location>
        <begin position="830"/>
        <end position="872"/>
    </location>
</feature>
<dbReference type="Proteomes" id="UP001497392">
    <property type="component" value="Unassembled WGS sequence"/>
</dbReference>
<feature type="compositionally biased region" description="Polar residues" evidence="1">
    <location>
        <begin position="170"/>
        <end position="179"/>
    </location>
</feature>
<proteinExistence type="predicted"/>
<feature type="compositionally biased region" description="Basic and acidic residues" evidence="1">
    <location>
        <begin position="252"/>
        <end position="264"/>
    </location>
</feature>
<name>A0ABP1FSJ3_9CHLO</name>
<feature type="region of interest" description="Disordered" evidence="1">
    <location>
        <begin position="321"/>
        <end position="380"/>
    </location>
</feature>
<evidence type="ECO:0000256" key="1">
    <source>
        <dbReference type="SAM" id="MobiDB-lite"/>
    </source>
</evidence>
<dbReference type="EMBL" id="CAXHTA020000007">
    <property type="protein sequence ID" value="CAL5222890.1"/>
    <property type="molecule type" value="Genomic_DNA"/>
</dbReference>
<feature type="compositionally biased region" description="Polar residues" evidence="1">
    <location>
        <begin position="473"/>
        <end position="484"/>
    </location>
</feature>
<protein>
    <submittedName>
        <fullName evidence="2">G5319 protein</fullName>
    </submittedName>
</protein>
<keyword evidence="3" id="KW-1185">Reference proteome</keyword>
<evidence type="ECO:0000313" key="2">
    <source>
        <dbReference type="EMBL" id="CAL5222890.1"/>
    </source>
</evidence>